<dbReference type="GO" id="GO:0018580">
    <property type="term" value="F:nitronate monooxygenase activity"/>
    <property type="evidence" value="ECO:0007669"/>
    <property type="project" value="InterPro"/>
</dbReference>
<reference evidence="5" key="1">
    <citation type="submission" date="2019-06" db="EMBL/GenBank/DDBJ databases">
        <title>Alistipes onderdonkii subsp. vulgaris subsp. nov., Alistipes dispar sp. nov. and Alistipes communis sp. nov., isolated from human faeces, and creation of Alistipes onderdonkii subsp. onderdonkii subsp. nov.</title>
        <authorList>
            <person name="Sakamoto M."/>
            <person name="Ikeyama N."/>
            <person name="Ogata Y."/>
            <person name="Suda W."/>
            <person name="Iino T."/>
            <person name="Hattori M."/>
            <person name="Ohkuma M."/>
        </authorList>
    </citation>
    <scope>NUCLEOTIDE SEQUENCE [LARGE SCALE GENOMIC DNA]</scope>
    <source>
        <strain evidence="5">5CPEGH6</strain>
    </source>
</reference>
<proteinExistence type="predicted"/>
<dbReference type="InterPro" id="IPR013785">
    <property type="entry name" value="Aldolase_TIM"/>
</dbReference>
<keyword evidence="3" id="KW-0560">Oxidoreductase</keyword>
<evidence type="ECO:0000256" key="1">
    <source>
        <dbReference type="ARBA" id="ARBA00022630"/>
    </source>
</evidence>
<dbReference type="RefSeq" id="WP_141427702.1">
    <property type="nucleotide sequence ID" value="NZ_AP019736.1"/>
</dbReference>
<dbReference type="Proteomes" id="UP000319374">
    <property type="component" value="Chromosome"/>
</dbReference>
<evidence type="ECO:0000313" key="5">
    <source>
        <dbReference type="Proteomes" id="UP000319374"/>
    </source>
</evidence>
<keyword evidence="5" id="KW-1185">Reference proteome</keyword>
<organism evidence="4 5">
    <name type="scientific">Alistipes dispar</name>
    <dbReference type="NCBI Taxonomy" id="2585119"/>
    <lineage>
        <taxon>Bacteria</taxon>
        <taxon>Pseudomonadati</taxon>
        <taxon>Bacteroidota</taxon>
        <taxon>Bacteroidia</taxon>
        <taxon>Bacteroidales</taxon>
        <taxon>Rikenellaceae</taxon>
        <taxon>Alistipes</taxon>
    </lineage>
</organism>
<protein>
    <submittedName>
        <fullName evidence="4">2-nitropropane dioxygenase</fullName>
    </submittedName>
</protein>
<dbReference type="SUPFAM" id="SSF51412">
    <property type="entry name" value="Inosine monophosphate dehydrogenase (IMPDH)"/>
    <property type="match status" value="1"/>
</dbReference>
<dbReference type="OrthoDB" id="9778912at2"/>
<dbReference type="PANTHER" id="PTHR32332">
    <property type="entry name" value="2-NITROPROPANE DIOXYGENASE"/>
    <property type="match status" value="1"/>
</dbReference>
<dbReference type="PANTHER" id="PTHR32332:SF20">
    <property type="entry name" value="2-NITROPROPANE DIOXYGENASE-LIKE PROTEIN"/>
    <property type="match status" value="1"/>
</dbReference>
<accession>A0A4Y1WZX2</accession>
<evidence type="ECO:0000313" key="4">
    <source>
        <dbReference type="EMBL" id="BBL05829.1"/>
    </source>
</evidence>
<dbReference type="KEGG" id="ada:A5CPEGH6_04670"/>
<dbReference type="GeneID" id="98672438"/>
<dbReference type="EMBL" id="AP019736">
    <property type="protein sequence ID" value="BBL05829.1"/>
    <property type="molecule type" value="Genomic_DNA"/>
</dbReference>
<dbReference type="CDD" id="cd04730">
    <property type="entry name" value="NPD_like"/>
    <property type="match status" value="1"/>
</dbReference>
<dbReference type="AlphaFoldDB" id="A0A4Y1WZX2"/>
<gene>
    <name evidence="4" type="ORF">A5CPEGH6_04670</name>
</gene>
<sequence>MENRICSLFGIRYPIVAGGMIWCSGWRLAAAVSEAGGLGLIGSGSMTPDLLREHIRRCREATRKPFGVNVPLMYRYADQIIETVIEERVPVVFTSAGDPKSRTAQLHEAGCKVAHVVSSSKFARKSEEAGVDAVVAEGFEAGGHNGREETPTMVLTPHVRRAVRIPLLAAGGIATGRGMLAAFALGAEGVQLGTRFALTRESSASEEFKRLCLSLEEGGTTLALKKLAPTRLVRNDFCRAVEEAESRGATAEELSALLGRGRPKRGIFEGDLSEGELEIGQAASLLRDLPPAGEVVRQIVREYDEALPTLGRLGPL</sequence>
<name>A0A4Y1WZX2_9BACT</name>
<dbReference type="InterPro" id="IPR004136">
    <property type="entry name" value="NMO"/>
</dbReference>
<dbReference type="GO" id="GO:0051213">
    <property type="term" value="F:dioxygenase activity"/>
    <property type="evidence" value="ECO:0007669"/>
    <property type="project" value="UniProtKB-KW"/>
</dbReference>
<evidence type="ECO:0000256" key="3">
    <source>
        <dbReference type="ARBA" id="ARBA00023002"/>
    </source>
</evidence>
<evidence type="ECO:0000256" key="2">
    <source>
        <dbReference type="ARBA" id="ARBA00022643"/>
    </source>
</evidence>
<dbReference type="Pfam" id="PF03060">
    <property type="entry name" value="NMO"/>
    <property type="match status" value="2"/>
</dbReference>
<keyword evidence="4" id="KW-0223">Dioxygenase</keyword>
<keyword evidence="1" id="KW-0285">Flavoprotein</keyword>
<dbReference type="Gene3D" id="3.20.20.70">
    <property type="entry name" value="Aldolase class I"/>
    <property type="match status" value="1"/>
</dbReference>
<keyword evidence="2" id="KW-0288">FMN</keyword>